<reference evidence="1 2" key="1">
    <citation type="submission" date="2007-11" db="EMBL/GenBank/DDBJ databases">
        <authorList>
            <person name="Wagner-Dobler I."/>
            <person name="Ferriera S."/>
            <person name="Johnson J."/>
            <person name="Kravitz S."/>
            <person name="Beeson K."/>
            <person name="Sutton G."/>
            <person name="Rogers Y.-H."/>
            <person name="Friedman R."/>
            <person name="Frazier M."/>
            <person name="Venter J.C."/>
        </authorList>
    </citation>
    <scope>NUCLEOTIDE SEQUENCE [LARGE SCALE GENOMIC DNA]</scope>
    <source>
        <strain evidence="1 2">HEL-45</strain>
    </source>
</reference>
<keyword evidence="2" id="KW-1185">Reference proteome</keyword>
<evidence type="ECO:0000313" key="2">
    <source>
        <dbReference type="Proteomes" id="UP000003257"/>
    </source>
</evidence>
<sequence>MGEFHLTKSGSLFKFKYKERYFVLTTKHQVTGKNCAYSYEQVCLMDYSANSLVSSSMVVFPEESSTEGQAYDCLLFEYTTSVTEGKLTPHGWYKLSEIERQYPTPAPILACAIGYPSYRNEINYDTKHFGVSPNIVWGQETNSGMEGRLAFKPLNEVLFDPSGMSGGPVFGCKLVEEKLVMFFAGVLTNATKKKFNFMPVNRLSGLLNHS</sequence>
<evidence type="ECO:0000313" key="1">
    <source>
        <dbReference type="EMBL" id="EDQ05136.1"/>
    </source>
</evidence>
<gene>
    <name evidence="1" type="ORF">OIHEL45_10353</name>
</gene>
<name>A0ABM9X6Q3_9RHOB</name>
<protein>
    <submittedName>
        <fullName evidence="1">DNA topoisomerase IV subunit B</fullName>
    </submittedName>
</protein>
<dbReference type="Proteomes" id="UP000003257">
    <property type="component" value="Unassembled WGS sequence"/>
</dbReference>
<dbReference type="EMBL" id="ABID01000002">
    <property type="protein sequence ID" value="EDQ05136.1"/>
    <property type="molecule type" value="Genomic_DNA"/>
</dbReference>
<accession>A0ABM9X6Q3</accession>
<comment type="caution">
    <text evidence="1">The sequence shown here is derived from an EMBL/GenBank/DDBJ whole genome shotgun (WGS) entry which is preliminary data.</text>
</comment>
<proteinExistence type="predicted"/>
<organism evidence="1 2">
    <name type="scientific">Sulfitobacter indolifex HEL-45</name>
    <dbReference type="NCBI Taxonomy" id="391624"/>
    <lineage>
        <taxon>Bacteria</taxon>
        <taxon>Pseudomonadati</taxon>
        <taxon>Pseudomonadota</taxon>
        <taxon>Alphaproteobacteria</taxon>
        <taxon>Rhodobacterales</taxon>
        <taxon>Roseobacteraceae</taxon>
        <taxon>Sulfitobacter</taxon>
    </lineage>
</organism>